<accession>A0ACB0E859</accession>
<gene>
    <name evidence="1" type="ORF">MRATA1EN3_LOCUS8053</name>
</gene>
<organism evidence="1 2">
    <name type="scientific">Rangifer tarandus platyrhynchus</name>
    <name type="common">Svalbard reindeer</name>
    <dbReference type="NCBI Taxonomy" id="3082113"/>
    <lineage>
        <taxon>Eukaryota</taxon>
        <taxon>Metazoa</taxon>
        <taxon>Chordata</taxon>
        <taxon>Craniata</taxon>
        <taxon>Vertebrata</taxon>
        <taxon>Euteleostomi</taxon>
        <taxon>Mammalia</taxon>
        <taxon>Eutheria</taxon>
        <taxon>Laurasiatheria</taxon>
        <taxon>Artiodactyla</taxon>
        <taxon>Ruminantia</taxon>
        <taxon>Pecora</taxon>
        <taxon>Cervidae</taxon>
        <taxon>Odocoileinae</taxon>
        <taxon>Rangifer</taxon>
    </lineage>
</organism>
<evidence type="ECO:0000313" key="1">
    <source>
        <dbReference type="EMBL" id="CAI9696840.1"/>
    </source>
</evidence>
<sequence length="96" mass="10154">MRSRQVGVRGGSRPGVDPEPAPLGGYWPAGCRPEPAGPEGKARGTEVITPERLLAPGFWEATWAVLGETREVRAGSCGLRSARSAERLGRGLRSTS</sequence>
<evidence type="ECO:0000313" key="2">
    <source>
        <dbReference type="Proteomes" id="UP001162501"/>
    </source>
</evidence>
<proteinExistence type="predicted"/>
<name>A0ACB0E859_RANTA</name>
<protein>
    <submittedName>
        <fullName evidence="1">Uncharacterized protein</fullName>
    </submittedName>
</protein>
<reference evidence="1" key="1">
    <citation type="submission" date="2023-05" db="EMBL/GenBank/DDBJ databases">
        <authorList>
            <consortium name="ELIXIR-Norway"/>
        </authorList>
    </citation>
    <scope>NUCLEOTIDE SEQUENCE</scope>
</reference>
<dbReference type="Proteomes" id="UP001162501">
    <property type="component" value="Chromosome 17"/>
</dbReference>
<dbReference type="EMBL" id="OX596101">
    <property type="protein sequence ID" value="CAI9696840.1"/>
    <property type="molecule type" value="Genomic_DNA"/>
</dbReference>